<evidence type="ECO:0000256" key="1">
    <source>
        <dbReference type="ARBA" id="ARBA00004496"/>
    </source>
</evidence>
<dbReference type="AlphaFoldDB" id="A0A376B6Y7"/>
<keyword evidence="3" id="KW-0963">Cytoplasm</keyword>
<keyword evidence="8" id="KW-1185">Reference proteome</keyword>
<dbReference type="Gene3D" id="3.30.428.10">
    <property type="entry name" value="HIT-like"/>
    <property type="match status" value="1"/>
</dbReference>
<dbReference type="Gene3D" id="3.30.200.40">
    <property type="entry name" value="Scavenger mRNA decapping enzyme, N-terminal domain"/>
    <property type="match status" value="1"/>
</dbReference>
<evidence type="ECO:0000256" key="4">
    <source>
        <dbReference type="ARBA" id="ARBA00022553"/>
    </source>
</evidence>
<dbReference type="SUPFAM" id="SSF102860">
    <property type="entry name" value="mRNA decapping enzyme DcpS N-terminal domain"/>
    <property type="match status" value="1"/>
</dbReference>
<evidence type="ECO:0000256" key="5">
    <source>
        <dbReference type="PIRSR" id="PIRSR028973-1"/>
    </source>
</evidence>
<dbReference type="Pfam" id="PF05652">
    <property type="entry name" value="DcpS"/>
    <property type="match status" value="1"/>
</dbReference>
<dbReference type="GO" id="GO:0000932">
    <property type="term" value="C:P-body"/>
    <property type="evidence" value="ECO:0007669"/>
    <property type="project" value="TreeGrafter"/>
</dbReference>
<reference evidence="8" key="1">
    <citation type="submission" date="2018-06" db="EMBL/GenBank/DDBJ databases">
        <authorList>
            <person name="Guldener U."/>
        </authorList>
    </citation>
    <scope>NUCLEOTIDE SEQUENCE [LARGE SCALE GENOMIC DNA]</scope>
    <source>
        <strain evidence="8">UTAD17</strain>
    </source>
</reference>
<dbReference type="PANTHER" id="PTHR12978">
    <property type="entry name" value="HISTIDINE TRIAD HIT PROTEIN MEMBER"/>
    <property type="match status" value="1"/>
</dbReference>
<evidence type="ECO:0000313" key="7">
    <source>
        <dbReference type="EMBL" id="SSD60443.1"/>
    </source>
</evidence>
<protein>
    <submittedName>
        <fullName evidence="7">Related to m7GpppX diphosphatase</fullName>
    </submittedName>
</protein>
<feature type="binding site" evidence="6">
    <location>
        <position position="161"/>
    </location>
    <ligand>
        <name>substrate</name>
    </ligand>
</feature>
<keyword evidence="4" id="KW-0597">Phosphoprotein</keyword>
<comment type="similarity">
    <text evidence="2">Belongs to the HIT family.</text>
</comment>
<dbReference type="InterPro" id="IPR019808">
    <property type="entry name" value="Histidine_triad_CS"/>
</dbReference>
<evidence type="ECO:0000256" key="2">
    <source>
        <dbReference type="ARBA" id="ARBA00010208"/>
    </source>
</evidence>
<evidence type="ECO:0000256" key="3">
    <source>
        <dbReference type="ARBA" id="ARBA00022490"/>
    </source>
</evidence>
<dbReference type="InterPro" id="IPR008594">
    <property type="entry name" value="DcpS/DCS2"/>
</dbReference>
<feature type="binding site" evidence="6">
    <location>
        <begin position="243"/>
        <end position="254"/>
    </location>
    <ligand>
        <name>substrate</name>
    </ligand>
</feature>
<dbReference type="PANTHER" id="PTHR12978:SF0">
    <property type="entry name" value="M7GPPPX DIPHOSPHATASE"/>
    <property type="match status" value="1"/>
</dbReference>
<feature type="binding site" evidence="6">
    <location>
        <position position="151"/>
    </location>
    <ligand>
        <name>substrate</name>
    </ligand>
</feature>
<accession>A0A376B6Y7</accession>
<dbReference type="GO" id="GO:0000290">
    <property type="term" value="P:deadenylation-dependent decapping of nuclear-transcribed mRNA"/>
    <property type="evidence" value="ECO:0007669"/>
    <property type="project" value="InterPro"/>
</dbReference>
<dbReference type="PROSITE" id="PS00892">
    <property type="entry name" value="HIT_1"/>
    <property type="match status" value="1"/>
</dbReference>
<feature type="binding site" evidence="6">
    <location>
        <position position="180"/>
    </location>
    <ligand>
        <name>substrate</name>
    </ligand>
</feature>
<organism evidence="7 8">
    <name type="scientific">Saccharomycodes ludwigii</name>
    <dbReference type="NCBI Taxonomy" id="36035"/>
    <lineage>
        <taxon>Eukaryota</taxon>
        <taxon>Fungi</taxon>
        <taxon>Dikarya</taxon>
        <taxon>Ascomycota</taxon>
        <taxon>Saccharomycotina</taxon>
        <taxon>Saccharomycetes</taxon>
        <taxon>Saccharomycodales</taxon>
        <taxon>Saccharomycodaceae</taxon>
        <taxon>Saccharomycodes</taxon>
    </lineage>
</organism>
<dbReference type="SUPFAM" id="SSF54197">
    <property type="entry name" value="HIT-like"/>
    <property type="match status" value="1"/>
</dbReference>
<comment type="subcellular location">
    <subcellularLocation>
        <location evidence="1">Cytoplasm</location>
    </subcellularLocation>
</comment>
<evidence type="ECO:0000256" key="6">
    <source>
        <dbReference type="PIRSR" id="PIRSR028973-2"/>
    </source>
</evidence>
<proteinExistence type="inferred from homology"/>
<sequence>MNNTTSNTITEYSIIKNLVRDFKLDKVLESNPQTKTVSLLGKIKNEQAIIILEKLHFDENDYKHLTDLQLVKDIACNDIYHWGLIRFEEYGAVDEESRLNVKLNLIWPATEVHIKKYIEQKFHIIRETPEMYVTIVLPYIEEMHNNGRLNWVYNILYKDAELDRIIYKDPKEFVLLPDMKWSGEPEEIDALYLVAIVYRDDIRSIRDLRYKDRDWLIEIQDKIKQIVTCAYKIESDVLRIFVHYQPSYYHFHIHVVNVKQFGLKDGISVGKAILLDDIIENLKYMGEDGYKNRVITYIIGESHGLWERGLKDYRESKQNCSNDDIKEAKEEQIIIK</sequence>
<dbReference type="Proteomes" id="UP000262825">
    <property type="component" value="Unassembled WGS sequence"/>
</dbReference>
<dbReference type="VEuPathDB" id="FungiDB:SCODWIG_02204"/>
<dbReference type="EMBL" id="UFAJ01000354">
    <property type="protein sequence ID" value="SSD60443.1"/>
    <property type="molecule type" value="Genomic_DNA"/>
</dbReference>
<dbReference type="PIRSF" id="PIRSF028973">
    <property type="entry name" value="Scavenger_mRNA_decap_enz"/>
    <property type="match status" value="1"/>
</dbReference>
<gene>
    <name evidence="7" type="ORF">SCODWIG_02204</name>
</gene>
<feature type="binding site" evidence="6">
    <location>
        <position position="178"/>
    </location>
    <ligand>
        <name>substrate</name>
    </ligand>
</feature>
<dbReference type="InterPro" id="IPR011145">
    <property type="entry name" value="Scavenger_mRNA_decap_enz_N"/>
</dbReference>
<dbReference type="InterPro" id="IPR036265">
    <property type="entry name" value="HIT-like_sf"/>
</dbReference>
<name>A0A376B6Y7_9ASCO</name>
<dbReference type="GO" id="GO:0000340">
    <property type="term" value="F:RNA 7-methylguanosine cap binding"/>
    <property type="evidence" value="ECO:0007669"/>
    <property type="project" value="TreeGrafter"/>
</dbReference>
<dbReference type="OrthoDB" id="10264956at2759"/>
<dbReference type="GO" id="GO:0016787">
    <property type="term" value="F:hydrolase activity"/>
    <property type="evidence" value="ECO:0007669"/>
    <property type="project" value="InterPro"/>
</dbReference>
<dbReference type="Pfam" id="PF11969">
    <property type="entry name" value="DcpS_C"/>
    <property type="match status" value="1"/>
</dbReference>
<evidence type="ECO:0000313" key="8">
    <source>
        <dbReference type="Proteomes" id="UP000262825"/>
    </source>
</evidence>
<feature type="active site" description="Nucleophile" evidence="5">
    <location>
        <position position="252"/>
    </location>
</feature>
<dbReference type="GO" id="GO:0005634">
    <property type="term" value="C:nucleus"/>
    <property type="evidence" value="ECO:0007669"/>
    <property type="project" value="TreeGrafter"/>
</dbReference>